<name>A0A9W8P039_9AGAR</name>
<dbReference type="PANTHER" id="PTHR42678">
    <property type="entry name" value="AMIDASE"/>
    <property type="match status" value="1"/>
</dbReference>
<reference evidence="2 3" key="1">
    <citation type="journal article" date="2023" name="Proc. Natl. Acad. Sci. U.S.A.">
        <title>A global phylogenomic analysis of the shiitake genus Lentinula.</title>
        <authorList>
            <person name="Sierra-Patev S."/>
            <person name="Min B."/>
            <person name="Naranjo-Ortiz M."/>
            <person name="Looney B."/>
            <person name="Konkel Z."/>
            <person name="Slot J.C."/>
            <person name="Sakamoto Y."/>
            <person name="Steenwyk J.L."/>
            <person name="Rokas A."/>
            <person name="Carro J."/>
            <person name="Camarero S."/>
            <person name="Ferreira P."/>
            <person name="Molpeceres G."/>
            <person name="Ruiz-Duenas F.J."/>
            <person name="Serrano A."/>
            <person name="Henrissat B."/>
            <person name="Drula E."/>
            <person name="Hughes K.W."/>
            <person name="Mata J.L."/>
            <person name="Ishikawa N.K."/>
            <person name="Vargas-Isla R."/>
            <person name="Ushijima S."/>
            <person name="Smith C.A."/>
            <person name="Donoghue J."/>
            <person name="Ahrendt S."/>
            <person name="Andreopoulos W."/>
            <person name="He G."/>
            <person name="LaButti K."/>
            <person name="Lipzen A."/>
            <person name="Ng V."/>
            <person name="Riley R."/>
            <person name="Sandor L."/>
            <person name="Barry K."/>
            <person name="Martinez A.T."/>
            <person name="Xiao Y."/>
            <person name="Gibbons J.G."/>
            <person name="Terashima K."/>
            <person name="Grigoriev I.V."/>
            <person name="Hibbett D."/>
        </authorList>
    </citation>
    <scope>NUCLEOTIDE SEQUENCE [LARGE SCALE GENOMIC DNA]</scope>
    <source>
        <strain evidence="2 3">TFB7810</strain>
    </source>
</reference>
<dbReference type="InterPro" id="IPR036928">
    <property type="entry name" value="AS_sf"/>
</dbReference>
<evidence type="ECO:0000259" key="1">
    <source>
        <dbReference type="Pfam" id="PF01425"/>
    </source>
</evidence>
<dbReference type="SUPFAM" id="SSF75304">
    <property type="entry name" value="Amidase signature (AS) enzymes"/>
    <property type="match status" value="1"/>
</dbReference>
<keyword evidence="3" id="KW-1185">Reference proteome</keyword>
<gene>
    <name evidence="2" type="ORF">DFH05DRAFT_1494704</name>
</gene>
<dbReference type="AlphaFoldDB" id="A0A9W8P039"/>
<comment type="caution">
    <text evidence="2">The sequence shown here is derived from an EMBL/GenBank/DDBJ whole genome shotgun (WGS) entry which is preliminary data.</text>
</comment>
<dbReference type="InterPro" id="IPR023631">
    <property type="entry name" value="Amidase_dom"/>
</dbReference>
<evidence type="ECO:0000313" key="3">
    <source>
        <dbReference type="Proteomes" id="UP001142393"/>
    </source>
</evidence>
<dbReference type="PANTHER" id="PTHR42678:SF34">
    <property type="entry name" value="OS04G0183300 PROTEIN"/>
    <property type="match status" value="1"/>
</dbReference>
<feature type="domain" description="Amidase" evidence="1">
    <location>
        <begin position="57"/>
        <end position="521"/>
    </location>
</feature>
<accession>A0A9W8P039</accession>
<proteinExistence type="predicted"/>
<sequence>MQTRLKEWFLSNWLYGNGYTSTNISSTAPAHELPDLYEATVAELQDGLDSNRFSSVDLVKAYIGRIEEVNLKGPALRAVLEINPVAVEQASQLDKERRSNRKRGPLHGIPLLLKDNIDTDRTDGMSTTAGSFALQDSIPPKDAGVVTKLREAGAVILGKANLSEFGQFRSHKLTGGWSALGGQGTNAYYPNGDTCGSSSGSAVAVSIGLCALALGTDTTGSITFPASRNNIVGIKPTVGLTSRAGVVPISSHQDTVGPLTRSVADAAILLSAIAGPDPNDNATSSQPFPLPKYIDALDPNSLAGKRIGVPRKVFIDSETHPVIIAAFEDSLEIMRKMGAIIVDPADLPSADDLIKNGWMDEELICLVDFKIDINKYLSELKESPSGVRTLEDLIKFIEGHPDLEQPRGYEDQSVFLESNNTAGYNAELLEILERKTRLSGEQGIDAVLSKYNLDALVAPHSTFQAAASANAGYPMIQVPLGFFPDDTLPAALDDGPTFYPAPGTPFGISFFASAWSEYQLLGMAYAFEQKTQTRLKRRAYTKAIPSTQL</sequence>
<organism evidence="2 3">
    <name type="scientific">Lentinula detonsa</name>
    <dbReference type="NCBI Taxonomy" id="2804962"/>
    <lineage>
        <taxon>Eukaryota</taxon>
        <taxon>Fungi</taxon>
        <taxon>Dikarya</taxon>
        <taxon>Basidiomycota</taxon>
        <taxon>Agaricomycotina</taxon>
        <taxon>Agaricomycetes</taxon>
        <taxon>Agaricomycetidae</taxon>
        <taxon>Agaricales</taxon>
        <taxon>Marasmiineae</taxon>
        <taxon>Omphalotaceae</taxon>
        <taxon>Lentinula</taxon>
    </lineage>
</organism>
<evidence type="ECO:0000313" key="2">
    <source>
        <dbReference type="EMBL" id="KAJ3744319.1"/>
    </source>
</evidence>
<dbReference type="Gene3D" id="3.90.1300.10">
    <property type="entry name" value="Amidase signature (AS) domain"/>
    <property type="match status" value="1"/>
</dbReference>
<dbReference type="Proteomes" id="UP001142393">
    <property type="component" value="Unassembled WGS sequence"/>
</dbReference>
<dbReference type="EMBL" id="JANVFU010000007">
    <property type="protein sequence ID" value="KAJ3744319.1"/>
    <property type="molecule type" value="Genomic_DNA"/>
</dbReference>
<protein>
    <submittedName>
        <fullName evidence="2">Amidase signature enzyme</fullName>
    </submittedName>
</protein>
<dbReference type="Pfam" id="PF01425">
    <property type="entry name" value="Amidase"/>
    <property type="match status" value="1"/>
</dbReference>